<name>A0A3Q1CE06_AMPOC</name>
<accession>A0A3Q1CE06</accession>
<dbReference type="Proteomes" id="UP001501940">
    <property type="component" value="Chromosome 9"/>
</dbReference>
<dbReference type="Pfam" id="PF00612">
    <property type="entry name" value="IQ"/>
    <property type="match status" value="1"/>
</dbReference>
<dbReference type="InterPro" id="IPR042618">
    <property type="entry name" value="IQCG"/>
</dbReference>
<evidence type="ECO:0000256" key="6">
    <source>
        <dbReference type="ARBA" id="ARBA00023069"/>
    </source>
</evidence>
<feature type="region of interest" description="Disordered" evidence="11">
    <location>
        <begin position="286"/>
        <end position="308"/>
    </location>
</feature>
<evidence type="ECO:0000256" key="3">
    <source>
        <dbReference type="ARBA" id="ARBA00013738"/>
    </source>
</evidence>
<comment type="subcellular location">
    <subcellularLocation>
        <location evidence="1">Cytoplasm</location>
        <location evidence="1">Cytoskeleton</location>
        <location evidence="1">Flagellum axoneme</location>
    </subcellularLocation>
</comment>
<feature type="coiled-coil region" evidence="10">
    <location>
        <begin position="140"/>
        <end position="254"/>
    </location>
</feature>
<dbReference type="STRING" id="80972.ENSAOCP00000023923"/>
<dbReference type="AlphaFoldDB" id="A0A3Q1CE06"/>
<organism evidence="12 13">
    <name type="scientific">Amphiprion ocellaris</name>
    <name type="common">Clown anemonefish</name>
    <dbReference type="NCBI Taxonomy" id="80972"/>
    <lineage>
        <taxon>Eukaryota</taxon>
        <taxon>Metazoa</taxon>
        <taxon>Chordata</taxon>
        <taxon>Craniata</taxon>
        <taxon>Vertebrata</taxon>
        <taxon>Euteleostomi</taxon>
        <taxon>Actinopterygii</taxon>
        <taxon>Neopterygii</taxon>
        <taxon>Teleostei</taxon>
        <taxon>Neoteleostei</taxon>
        <taxon>Acanthomorphata</taxon>
        <taxon>Ovalentaria</taxon>
        <taxon>Pomacentridae</taxon>
        <taxon>Amphiprion</taxon>
    </lineage>
</organism>
<evidence type="ECO:0000256" key="11">
    <source>
        <dbReference type="SAM" id="MobiDB-lite"/>
    </source>
</evidence>
<evidence type="ECO:0000256" key="10">
    <source>
        <dbReference type="SAM" id="Coils"/>
    </source>
</evidence>
<keyword evidence="8" id="KW-0966">Cell projection</keyword>
<keyword evidence="10" id="KW-0175">Coiled coil</keyword>
<dbReference type="KEGG" id="aoce:111569411"/>
<dbReference type="GO" id="GO:0031514">
    <property type="term" value="C:motile cilium"/>
    <property type="evidence" value="ECO:0007669"/>
    <property type="project" value="TreeGrafter"/>
</dbReference>
<reference evidence="12" key="2">
    <citation type="submission" date="2025-08" db="UniProtKB">
        <authorList>
            <consortium name="Ensembl"/>
        </authorList>
    </citation>
    <scope>IDENTIFICATION</scope>
</reference>
<dbReference type="InterPro" id="IPR000048">
    <property type="entry name" value="IQ_motif_EF-hand-BS"/>
</dbReference>
<comment type="similarity">
    <text evidence="2">Belongs to the DRC9 family.</text>
</comment>
<keyword evidence="4" id="KW-0963">Cytoplasm</keyword>
<reference evidence="12 13" key="1">
    <citation type="submission" date="2022-01" db="EMBL/GenBank/DDBJ databases">
        <title>A chromosome-scale genome assembly of the false clownfish, Amphiprion ocellaris.</title>
        <authorList>
            <person name="Ryu T."/>
        </authorList>
    </citation>
    <scope>NUCLEOTIDE SEQUENCE [LARGE SCALE GENOMIC DNA]</scope>
</reference>
<evidence type="ECO:0000256" key="5">
    <source>
        <dbReference type="ARBA" id="ARBA00022846"/>
    </source>
</evidence>
<dbReference type="CTD" id="84223"/>
<feature type="compositionally biased region" description="Basic residues" evidence="11">
    <location>
        <begin position="296"/>
        <end position="308"/>
    </location>
</feature>
<dbReference type="GeneTree" id="ENSGT00940000171948"/>
<dbReference type="GO" id="GO:0005737">
    <property type="term" value="C:cytoplasm"/>
    <property type="evidence" value="ECO:0007669"/>
    <property type="project" value="TreeGrafter"/>
</dbReference>
<dbReference type="PROSITE" id="PS50096">
    <property type="entry name" value="IQ"/>
    <property type="match status" value="1"/>
</dbReference>
<evidence type="ECO:0000256" key="4">
    <source>
        <dbReference type="ARBA" id="ARBA00022490"/>
    </source>
</evidence>
<evidence type="ECO:0000313" key="12">
    <source>
        <dbReference type="Ensembl" id="ENSAOCP00000023923.1"/>
    </source>
</evidence>
<dbReference type="PANTHER" id="PTHR14871:SF1">
    <property type="entry name" value="DYNEIN REGULATORY COMPLEX PROTEIN 9"/>
    <property type="match status" value="1"/>
</dbReference>
<evidence type="ECO:0000256" key="7">
    <source>
        <dbReference type="ARBA" id="ARBA00023212"/>
    </source>
</evidence>
<keyword evidence="5" id="KW-0282">Flagellum</keyword>
<dbReference type="OMA" id="QFEEMTI"/>
<dbReference type="SMART" id="SM00015">
    <property type="entry name" value="IQ"/>
    <property type="match status" value="1"/>
</dbReference>
<evidence type="ECO:0000313" key="13">
    <source>
        <dbReference type="Proteomes" id="UP001501940"/>
    </source>
</evidence>
<evidence type="ECO:0000256" key="8">
    <source>
        <dbReference type="ARBA" id="ARBA00023273"/>
    </source>
</evidence>
<keyword evidence="7" id="KW-0206">Cytoskeleton</keyword>
<reference evidence="12" key="3">
    <citation type="submission" date="2025-09" db="UniProtKB">
        <authorList>
            <consortium name="Ensembl"/>
        </authorList>
    </citation>
    <scope>IDENTIFICATION</scope>
</reference>
<keyword evidence="6" id="KW-0969">Cilium</keyword>
<evidence type="ECO:0000256" key="9">
    <source>
        <dbReference type="ARBA" id="ARBA00032183"/>
    </source>
</evidence>
<evidence type="ECO:0000256" key="1">
    <source>
        <dbReference type="ARBA" id="ARBA00004611"/>
    </source>
</evidence>
<dbReference type="GO" id="GO:0044782">
    <property type="term" value="P:cilium organization"/>
    <property type="evidence" value="ECO:0007669"/>
    <property type="project" value="TreeGrafter"/>
</dbReference>
<proteinExistence type="inferred from homology"/>
<dbReference type="CDD" id="cd23766">
    <property type="entry name" value="IQCG"/>
    <property type="match status" value="1"/>
</dbReference>
<dbReference type="OrthoDB" id="10254713at2759"/>
<protein>
    <recommendedName>
        <fullName evidence="3">Dynein regulatory complex protein 9</fullName>
    </recommendedName>
    <alternativeName>
        <fullName evidence="9">IQ domain-containing protein G</fullName>
    </alternativeName>
</protein>
<dbReference type="RefSeq" id="XP_023127269.1">
    <property type="nucleotide sequence ID" value="XM_023271501.3"/>
</dbReference>
<evidence type="ECO:0000256" key="2">
    <source>
        <dbReference type="ARBA" id="ARBA00008222"/>
    </source>
</evidence>
<keyword evidence="13" id="KW-1185">Reference proteome</keyword>
<dbReference type="Ensembl" id="ENSAOCT00000004137.2">
    <property type="protein sequence ID" value="ENSAOCP00000023923.1"/>
    <property type="gene ID" value="ENSAOCG00000010348.2"/>
</dbReference>
<sequence length="308" mass="36877">MSLSRTQSLRMAAALQDCSSKLDIVRLKMQLSREPAAQEKVRLAKLTRDCQYVSLQMSKLCLELEEKQSFISLLQAVEEEQKQKADVKRREAKTELKYRVQALQTQPEELQIKTDKLKDMDCLCRDMKKRHKEQSKIADKKKAEERTAELQLQLRQKETCQAEKLLEDQLELLQKQLKEEIMFHQESEKFLQNQHEELKQLLDEWEQRTKRMLQEKEKQLNTVCCKKTLNFDRLMEMKRQFKEMEQVAMEDREEQKKLLQKQEEVRAATKLQAWWRGWMVRRGLGSFKKAEENKKGKTKKEGKKKKKK</sequence>
<dbReference type="Gene3D" id="1.20.5.190">
    <property type="match status" value="1"/>
</dbReference>
<dbReference type="GeneID" id="111569411"/>
<dbReference type="PANTHER" id="PTHR14871">
    <property type="entry name" value="DYNEIN REGULATORY COMPLEX PROTEIN 9"/>
    <property type="match status" value="1"/>
</dbReference>